<dbReference type="KEGG" id="vta:A2353"/>
<reference evidence="1 2" key="1">
    <citation type="submission" date="2017-10" db="EMBL/GenBank/DDBJ databases">
        <authorList>
            <person name="Banno H."/>
            <person name="Chua N.-H."/>
        </authorList>
    </citation>
    <scope>NUCLEOTIDE SEQUENCE [LARGE SCALE GENOMIC DNA]</scope>
    <source>
        <strain evidence="1">Vibrio tapetis CECT4600</strain>
    </source>
</reference>
<evidence type="ECO:0000313" key="2">
    <source>
        <dbReference type="Proteomes" id="UP000235828"/>
    </source>
</evidence>
<dbReference type="AlphaFoldDB" id="A0A2N8ZEJ1"/>
<dbReference type="Proteomes" id="UP000235828">
    <property type="component" value="Chromosome A"/>
</dbReference>
<name>A0A2N8ZEJ1_9VIBR</name>
<gene>
    <name evidence="1" type="ORF">VTAP4600_A2353</name>
</gene>
<keyword evidence="2" id="KW-1185">Reference proteome</keyword>
<accession>A0A2N8ZEJ1</accession>
<organism evidence="1 2">
    <name type="scientific">Vibrio tapetis subsp. tapetis</name>
    <dbReference type="NCBI Taxonomy" id="1671868"/>
    <lineage>
        <taxon>Bacteria</taxon>
        <taxon>Pseudomonadati</taxon>
        <taxon>Pseudomonadota</taxon>
        <taxon>Gammaproteobacteria</taxon>
        <taxon>Vibrionales</taxon>
        <taxon>Vibrionaceae</taxon>
        <taxon>Vibrio</taxon>
    </lineage>
</organism>
<protein>
    <submittedName>
        <fullName evidence="1">Uncharacterized protein</fullName>
    </submittedName>
</protein>
<sequence>MSVCARSLTKDVGDCGFEHETYRVILRNLMLLFDLIFKCADKGACHLKKPIAQFW</sequence>
<evidence type="ECO:0000313" key="1">
    <source>
        <dbReference type="EMBL" id="SON50332.1"/>
    </source>
</evidence>
<proteinExistence type="predicted"/>
<dbReference type="EMBL" id="LT960611">
    <property type="protein sequence ID" value="SON50332.1"/>
    <property type="molecule type" value="Genomic_DNA"/>
</dbReference>